<feature type="transmembrane region" description="Helical" evidence="1">
    <location>
        <begin position="95"/>
        <end position="114"/>
    </location>
</feature>
<keyword evidence="1" id="KW-1133">Transmembrane helix</keyword>
<dbReference type="Pfam" id="PF01578">
    <property type="entry name" value="Cytochrom_C_asm"/>
    <property type="match status" value="1"/>
</dbReference>
<proteinExistence type="predicted"/>
<reference evidence="3 4" key="1">
    <citation type="submission" date="2016-10" db="EMBL/GenBank/DDBJ databases">
        <authorList>
            <person name="de Groot N.N."/>
        </authorList>
    </citation>
    <scope>NUCLEOTIDE SEQUENCE [LARGE SCALE GENOMIC DNA]</scope>
    <source>
        <strain evidence="3 4">GAS232</strain>
    </source>
</reference>
<evidence type="ECO:0000313" key="3">
    <source>
        <dbReference type="EMBL" id="SDF02494.1"/>
    </source>
</evidence>
<organism evidence="3 4">
    <name type="scientific">Terriglobus roseus</name>
    <dbReference type="NCBI Taxonomy" id="392734"/>
    <lineage>
        <taxon>Bacteria</taxon>
        <taxon>Pseudomonadati</taxon>
        <taxon>Acidobacteriota</taxon>
        <taxon>Terriglobia</taxon>
        <taxon>Terriglobales</taxon>
        <taxon>Acidobacteriaceae</taxon>
        <taxon>Terriglobus</taxon>
    </lineage>
</organism>
<dbReference type="EMBL" id="LT629690">
    <property type="protein sequence ID" value="SDF02494.1"/>
    <property type="molecule type" value="Genomic_DNA"/>
</dbReference>
<dbReference type="InterPro" id="IPR002541">
    <property type="entry name" value="Cyt_c_assembly"/>
</dbReference>
<keyword evidence="1" id="KW-0812">Transmembrane</keyword>
<feature type="transmembrane region" description="Helical" evidence="1">
    <location>
        <begin position="151"/>
        <end position="179"/>
    </location>
</feature>
<sequence>MGPTACGGPGAKHRKRYTRWWPQARLFVSIFWLKVAVVLYGVASLAVLPAVLYDRPRWRAVAIPATVAALLFHFVSVAEMLRSAHHLVPVNASEIQAALGLLLAAAFLLVYAAYRTLTVGVVLLPAVFLLGLLPAFAPGTRDITVPFMNSAWLWLHIGLLLAAYAALFVSVLASVLYLIQERRLKSRSPRGILSKLPPLETTDQIALKSLLVGLPCMTAGLLIGTALAQMTYGASYFRDPKVLLSFTMWIAYVAMIAIRKSSGLRGRRAVWLSSFVFFIMLAVWSADQVSSVHQFAGRP</sequence>
<name>A0A1G7HQE6_9BACT</name>
<dbReference type="AlphaFoldDB" id="A0A1G7HQE6"/>
<dbReference type="Proteomes" id="UP000182427">
    <property type="component" value="Chromosome I"/>
</dbReference>
<feature type="domain" description="Cytochrome c assembly protein" evidence="2">
    <location>
        <begin position="115"/>
        <end position="281"/>
    </location>
</feature>
<dbReference type="GO" id="GO:0020037">
    <property type="term" value="F:heme binding"/>
    <property type="evidence" value="ECO:0007669"/>
    <property type="project" value="InterPro"/>
</dbReference>
<feature type="transmembrane region" description="Helical" evidence="1">
    <location>
        <begin position="210"/>
        <end position="230"/>
    </location>
</feature>
<feature type="transmembrane region" description="Helical" evidence="1">
    <location>
        <begin position="242"/>
        <end position="258"/>
    </location>
</feature>
<dbReference type="InterPro" id="IPR052372">
    <property type="entry name" value="YpjD/HemX"/>
</dbReference>
<evidence type="ECO:0000256" key="1">
    <source>
        <dbReference type="SAM" id="Phobius"/>
    </source>
</evidence>
<feature type="transmembrane region" description="Helical" evidence="1">
    <location>
        <begin position="121"/>
        <end position="139"/>
    </location>
</feature>
<dbReference type="GO" id="GO:0017004">
    <property type="term" value="P:cytochrome complex assembly"/>
    <property type="evidence" value="ECO:0007669"/>
    <property type="project" value="InterPro"/>
</dbReference>
<dbReference type="PANTHER" id="PTHR38034:SF1">
    <property type="entry name" value="INNER MEMBRANE PROTEIN YPJD"/>
    <property type="match status" value="1"/>
</dbReference>
<gene>
    <name evidence="3" type="ORF">SAMN05444167_1169</name>
</gene>
<keyword evidence="1" id="KW-0472">Membrane</keyword>
<protein>
    <submittedName>
        <fullName evidence="3">ABC-type uncharacterized transport system, permease component</fullName>
    </submittedName>
</protein>
<evidence type="ECO:0000313" key="4">
    <source>
        <dbReference type="Proteomes" id="UP000182427"/>
    </source>
</evidence>
<evidence type="ECO:0000259" key="2">
    <source>
        <dbReference type="Pfam" id="PF01578"/>
    </source>
</evidence>
<feature type="transmembrane region" description="Helical" evidence="1">
    <location>
        <begin position="58"/>
        <end position="75"/>
    </location>
</feature>
<dbReference type="PANTHER" id="PTHR38034">
    <property type="entry name" value="INNER MEMBRANE PROTEIN YPJD"/>
    <property type="match status" value="1"/>
</dbReference>
<accession>A0A1G7HQE6</accession>
<keyword evidence="4" id="KW-1185">Reference proteome</keyword>
<feature type="transmembrane region" description="Helical" evidence="1">
    <location>
        <begin position="26"/>
        <end position="51"/>
    </location>
</feature>
<feature type="transmembrane region" description="Helical" evidence="1">
    <location>
        <begin position="270"/>
        <end position="286"/>
    </location>
</feature>